<gene>
    <name evidence="2" type="primary">LOC100183652</name>
</gene>
<dbReference type="AlphaFoldDB" id="H2XZH1"/>
<evidence type="ECO:0000313" key="3">
    <source>
        <dbReference type="Proteomes" id="UP000008144"/>
    </source>
</evidence>
<accession>A0A1W5BJW5</accession>
<dbReference type="GeneTree" id="ENSGT00660000097041"/>
<dbReference type="STRING" id="7719.ENSCINP00000035055"/>
<reference evidence="3" key="1">
    <citation type="journal article" date="2002" name="Science">
        <title>The draft genome of Ciona intestinalis: insights into chordate and vertebrate origins.</title>
        <authorList>
            <person name="Dehal P."/>
            <person name="Satou Y."/>
            <person name="Campbell R.K."/>
            <person name="Chapman J."/>
            <person name="Degnan B."/>
            <person name="De Tomaso A."/>
            <person name="Davidson B."/>
            <person name="Di Gregorio A."/>
            <person name="Gelpke M."/>
            <person name="Goodstein D.M."/>
            <person name="Harafuji N."/>
            <person name="Hastings K.E."/>
            <person name="Ho I."/>
            <person name="Hotta K."/>
            <person name="Huang W."/>
            <person name="Kawashima T."/>
            <person name="Lemaire P."/>
            <person name="Martinez D."/>
            <person name="Meinertzhagen I.A."/>
            <person name="Necula S."/>
            <person name="Nonaka M."/>
            <person name="Putnam N."/>
            <person name="Rash S."/>
            <person name="Saiga H."/>
            <person name="Satake M."/>
            <person name="Terry A."/>
            <person name="Yamada L."/>
            <person name="Wang H.G."/>
            <person name="Awazu S."/>
            <person name="Azumi K."/>
            <person name="Boore J."/>
            <person name="Branno M."/>
            <person name="Chin-Bow S."/>
            <person name="DeSantis R."/>
            <person name="Doyle S."/>
            <person name="Francino P."/>
            <person name="Keys D.N."/>
            <person name="Haga S."/>
            <person name="Hayashi H."/>
            <person name="Hino K."/>
            <person name="Imai K.S."/>
            <person name="Inaba K."/>
            <person name="Kano S."/>
            <person name="Kobayashi K."/>
            <person name="Kobayashi M."/>
            <person name="Lee B.I."/>
            <person name="Makabe K.W."/>
            <person name="Manohar C."/>
            <person name="Matassi G."/>
            <person name="Medina M."/>
            <person name="Mochizuki Y."/>
            <person name="Mount S."/>
            <person name="Morishita T."/>
            <person name="Miura S."/>
            <person name="Nakayama A."/>
            <person name="Nishizaka S."/>
            <person name="Nomoto H."/>
            <person name="Ohta F."/>
            <person name="Oishi K."/>
            <person name="Rigoutsos I."/>
            <person name="Sano M."/>
            <person name="Sasaki A."/>
            <person name="Sasakura Y."/>
            <person name="Shoguchi E."/>
            <person name="Shin-i T."/>
            <person name="Spagnuolo A."/>
            <person name="Stainier D."/>
            <person name="Suzuki M.M."/>
            <person name="Tassy O."/>
            <person name="Takatori N."/>
            <person name="Tokuoka M."/>
            <person name="Yagi K."/>
            <person name="Yoshizaki F."/>
            <person name="Wada S."/>
            <person name="Zhang C."/>
            <person name="Hyatt P.D."/>
            <person name="Larimer F."/>
            <person name="Detter C."/>
            <person name="Doggett N."/>
            <person name="Glavina T."/>
            <person name="Hawkins T."/>
            <person name="Richardson P."/>
            <person name="Lucas S."/>
            <person name="Kohara Y."/>
            <person name="Levine M."/>
            <person name="Satoh N."/>
            <person name="Rokhsar D.S."/>
        </authorList>
    </citation>
    <scope>NUCLEOTIDE SEQUENCE [LARGE SCALE GENOMIC DNA]</scope>
</reference>
<dbReference type="KEGG" id="cin:100183652"/>
<name>H2XZH1_CIOIN</name>
<feature type="compositionally biased region" description="Acidic residues" evidence="1">
    <location>
        <begin position="79"/>
        <end position="97"/>
    </location>
</feature>
<dbReference type="GO" id="GO:0060271">
    <property type="term" value="P:cilium assembly"/>
    <property type="evidence" value="ECO:0007669"/>
    <property type="project" value="InterPro"/>
</dbReference>
<keyword evidence="3" id="KW-1185">Reference proteome</keyword>
<feature type="region of interest" description="Disordered" evidence="1">
    <location>
        <begin position="35"/>
        <end position="97"/>
    </location>
</feature>
<dbReference type="PANTHER" id="PTHR33689:SF1">
    <property type="entry name" value="FAS-BINDING FACTOR 1"/>
    <property type="match status" value="1"/>
</dbReference>
<dbReference type="InParanoid" id="H2XZH1"/>
<evidence type="ECO:0000313" key="2">
    <source>
        <dbReference type="Ensembl" id="ENSCINP00000035055.1"/>
    </source>
</evidence>
<reference evidence="2" key="3">
    <citation type="submission" date="2025-09" db="UniProtKB">
        <authorList>
            <consortium name="Ensembl"/>
        </authorList>
    </citation>
    <scope>IDENTIFICATION</scope>
</reference>
<dbReference type="Proteomes" id="UP000008144">
    <property type="component" value="Unassembled WGS sequence"/>
</dbReference>
<evidence type="ECO:0000256" key="1">
    <source>
        <dbReference type="SAM" id="MobiDB-lite"/>
    </source>
</evidence>
<dbReference type="GO" id="GO:0090162">
    <property type="term" value="P:establishment of epithelial cell polarity"/>
    <property type="evidence" value="ECO:0007669"/>
    <property type="project" value="InterPro"/>
</dbReference>
<protein>
    <submittedName>
        <fullName evidence="2">Fas-binding factor 1 homolog</fullName>
    </submittedName>
</protein>
<reference evidence="2" key="2">
    <citation type="submission" date="2025-08" db="UniProtKB">
        <authorList>
            <consortium name="Ensembl"/>
        </authorList>
    </citation>
    <scope>IDENTIFICATION</scope>
</reference>
<sequence>MDESDQSSEMSDVDPQALIDSLKNIDDLDADLFSGSKAKTAKKPEKVPSVKSSLKQPTLEKKKKVSFHNSTELGKDDFGFDPDDPLGDLLPDDDDDFIFDREEPKTLVSKKTSKISEPPKVDKQVKEEKLFDDNDDDILDALGLDDEKPKSKERKRRAQHLMICWAFVQKQRLQNQRKSKEIYVLIRMGNSSKRILL</sequence>
<proteinExistence type="predicted"/>
<dbReference type="HOGENOM" id="CLU_1383747_0_0_1"/>
<organism evidence="2 3">
    <name type="scientific">Ciona intestinalis</name>
    <name type="common">Transparent sea squirt</name>
    <name type="synonym">Ascidia intestinalis</name>
    <dbReference type="NCBI Taxonomy" id="7719"/>
    <lineage>
        <taxon>Eukaryota</taxon>
        <taxon>Metazoa</taxon>
        <taxon>Chordata</taxon>
        <taxon>Tunicata</taxon>
        <taxon>Ascidiacea</taxon>
        <taxon>Phlebobranchia</taxon>
        <taxon>Cionidae</taxon>
        <taxon>Ciona</taxon>
    </lineage>
</organism>
<accession>H2XZH1</accession>
<dbReference type="PANTHER" id="PTHR33689">
    <property type="entry name" value="FAS-BINDING FACTOR 1"/>
    <property type="match status" value="1"/>
</dbReference>
<dbReference type="GO" id="GO:0097539">
    <property type="term" value="C:ciliary transition fiber"/>
    <property type="evidence" value="ECO:0007669"/>
    <property type="project" value="InterPro"/>
</dbReference>
<dbReference type="GeneID" id="100183652"/>
<dbReference type="RefSeq" id="XP_018671199.1">
    <property type="nucleotide sequence ID" value="XM_018815654.2"/>
</dbReference>
<dbReference type="InterPro" id="IPR033561">
    <property type="entry name" value="FBF1"/>
</dbReference>
<dbReference type="Ensembl" id="ENSCINT00000030936.1">
    <property type="protein sequence ID" value="ENSCINP00000035055.1"/>
    <property type="gene ID" value="ENSCING00000022401.1"/>
</dbReference>